<dbReference type="PANTHER" id="PTHR23355:SF9">
    <property type="entry name" value="DIS3-LIKE EXONUCLEASE 2"/>
    <property type="match status" value="1"/>
</dbReference>
<dbReference type="Pfam" id="PF00773">
    <property type="entry name" value="RNB"/>
    <property type="match status" value="1"/>
</dbReference>
<dbReference type="OrthoDB" id="9764149at2"/>
<evidence type="ECO:0000256" key="4">
    <source>
        <dbReference type="ARBA" id="ARBA00022801"/>
    </source>
</evidence>
<dbReference type="GO" id="GO:0008859">
    <property type="term" value="F:exoribonuclease II activity"/>
    <property type="evidence" value="ECO:0007669"/>
    <property type="project" value="UniProtKB-UniRule"/>
</dbReference>
<dbReference type="KEGG" id="ttf:THTE_0839"/>
<dbReference type="Proteomes" id="UP000215086">
    <property type="component" value="Chromosome"/>
</dbReference>
<dbReference type="InterPro" id="IPR011805">
    <property type="entry name" value="RNase_R"/>
</dbReference>
<reference evidence="10 11" key="1">
    <citation type="journal article" name="Front. Microbiol.">
        <title>Sugar Metabolism of the First Thermophilic Planctomycete Thermogutta terrifontis: Comparative Genomic and Transcriptomic Approaches.</title>
        <authorList>
            <person name="Elcheninov A.G."/>
            <person name="Menzel P."/>
            <person name="Gudbergsdottir S.R."/>
            <person name="Slesarev A.I."/>
            <person name="Kadnikov V.V."/>
            <person name="Krogh A."/>
            <person name="Bonch-Osmolovskaya E.A."/>
            <person name="Peng X."/>
            <person name="Kublanov I.V."/>
        </authorList>
    </citation>
    <scope>NUCLEOTIDE SEQUENCE [LARGE SCALE GENOMIC DNA]</scope>
    <source>
        <strain evidence="10 11">R1</strain>
    </source>
</reference>
<dbReference type="GO" id="GO:0005829">
    <property type="term" value="C:cytosol"/>
    <property type="evidence" value="ECO:0007669"/>
    <property type="project" value="TreeGrafter"/>
</dbReference>
<gene>
    <name evidence="7" type="primary">rnr</name>
    <name evidence="10" type="ORF">THTE_0839</name>
</gene>
<evidence type="ECO:0000259" key="9">
    <source>
        <dbReference type="PROSITE" id="PS50126"/>
    </source>
</evidence>
<dbReference type="Gene3D" id="2.40.50.140">
    <property type="entry name" value="Nucleic acid-binding proteins"/>
    <property type="match status" value="2"/>
</dbReference>
<dbReference type="PROSITE" id="PS50126">
    <property type="entry name" value="S1"/>
    <property type="match status" value="1"/>
</dbReference>
<dbReference type="InterPro" id="IPR001900">
    <property type="entry name" value="RNase_II/R"/>
</dbReference>
<dbReference type="EMBL" id="CP018477">
    <property type="protein sequence ID" value="ASV73441.1"/>
    <property type="molecule type" value="Genomic_DNA"/>
</dbReference>
<comment type="catalytic activity">
    <reaction evidence="1 7">
        <text>Exonucleolytic cleavage in the 3'- to 5'-direction to yield nucleoside 5'-phosphates.</text>
        <dbReference type="EC" id="3.1.13.1"/>
    </reaction>
</comment>
<keyword evidence="2 7" id="KW-0963">Cytoplasm</keyword>
<dbReference type="Pfam" id="PF17876">
    <property type="entry name" value="CSD2"/>
    <property type="match status" value="2"/>
</dbReference>
<keyword evidence="5 7" id="KW-0269">Exonuclease</keyword>
<dbReference type="AlphaFoldDB" id="A0A286RBU7"/>
<keyword evidence="3 7" id="KW-0540">Nuclease</keyword>
<keyword evidence="4 7" id="KW-0378">Hydrolase</keyword>
<dbReference type="GO" id="GO:0003723">
    <property type="term" value="F:RNA binding"/>
    <property type="evidence" value="ECO:0007669"/>
    <property type="project" value="UniProtKB-UniRule"/>
</dbReference>
<keyword evidence="11" id="KW-1185">Reference proteome</keyword>
<dbReference type="InterPro" id="IPR050180">
    <property type="entry name" value="RNR_Ribonuclease"/>
</dbReference>
<feature type="compositionally biased region" description="Basic residues" evidence="8">
    <location>
        <begin position="738"/>
        <end position="751"/>
    </location>
</feature>
<dbReference type="Pfam" id="PF00575">
    <property type="entry name" value="S1"/>
    <property type="match status" value="1"/>
</dbReference>
<sequence>MKQAMEELQNAILEHVRSPKYQPVKPRAIAKALQIPSEEAHLVKKAVKELVKAGLLEFGSGHLVYLAGQRKTDDSPYRGGEIIGIFRRKEAGHGFVRPKAKPGDTEPPEDIFIPADWAGDASTGDLVRVRLAHRHRRGERMLAGQIVEILERQNSRFVGTYFEHDGQGFVQVDGTVFAQPIYVGDPGARGVRPDDKVVIEMLRFPSHHRSGEGVIVEVLGPLGKPGVDTLTIMREFNLPEEFPPDVLEEARAQAAMFEETIPPDRYDATHETTITIDPEDARDFDDAISLERREDGTWVLGVHIADVAYFVPPGSAIDREARERATSVYLPDRVIPMLPELLSNGLASLQPGKLRFTKSVYIEYTPDGVKTDVKIYRSVIRSDKRLTYEQVDAFLENPEAYKKAWGTKVHDLLLRMRDLARILRQRRRERGALELVMPEVKVNLDRRGRVIGAHLVPNTESHQMIEEFMLAANESVAETLRDRGWLFLRRIHKPPAERKLRLLREFVEALGFPPRDLEDRFGLQGLLEYATGKPQQYAVHYAVLRSLQRAIYSPLEEGHYALASECYCHFTSPIRRYPDLTIHRLVDALLLGKNPRINPAELVALGEHCSDREERAEAAERELTRLKLLSFLSERIGMEMEGIITGVEKYGLFVQGVALPADGFIPVEALQDDYYDYDRTSHSLVGRRKGNQFRLGDLVQVAVAHVDLERRQLDFRLIAHRGHPTPGIVEESLAGFHNGKKATKKNRHRSLSQRVNGTEMSTRRANKAGGGRSARKKSK</sequence>
<evidence type="ECO:0000256" key="5">
    <source>
        <dbReference type="ARBA" id="ARBA00022839"/>
    </source>
</evidence>
<evidence type="ECO:0000256" key="8">
    <source>
        <dbReference type="SAM" id="MobiDB-lite"/>
    </source>
</evidence>
<dbReference type="EC" id="3.1.13.1" evidence="7"/>
<accession>A0A286RBU7</accession>
<dbReference type="GO" id="GO:0006402">
    <property type="term" value="P:mRNA catabolic process"/>
    <property type="evidence" value="ECO:0007669"/>
    <property type="project" value="TreeGrafter"/>
</dbReference>
<dbReference type="InterPro" id="IPR004476">
    <property type="entry name" value="RNase_II/RNase_R"/>
</dbReference>
<evidence type="ECO:0000256" key="1">
    <source>
        <dbReference type="ARBA" id="ARBA00001849"/>
    </source>
</evidence>
<organism evidence="10 11">
    <name type="scientific">Thermogutta terrifontis</name>
    <dbReference type="NCBI Taxonomy" id="1331910"/>
    <lineage>
        <taxon>Bacteria</taxon>
        <taxon>Pseudomonadati</taxon>
        <taxon>Planctomycetota</taxon>
        <taxon>Planctomycetia</taxon>
        <taxon>Pirellulales</taxon>
        <taxon>Thermoguttaceae</taxon>
        <taxon>Thermogutta</taxon>
    </lineage>
</organism>
<comment type="subcellular location">
    <subcellularLocation>
        <location evidence="7">Cytoplasm</location>
    </subcellularLocation>
</comment>
<feature type="domain" description="S1 motif" evidence="9">
    <location>
        <begin position="637"/>
        <end position="718"/>
    </location>
</feature>
<feature type="region of interest" description="Disordered" evidence="8">
    <location>
        <begin position="736"/>
        <end position="779"/>
    </location>
</feature>
<evidence type="ECO:0000256" key="6">
    <source>
        <dbReference type="ARBA" id="ARBA00022884"/>
    </source>
</evidence>
<keyword evidence="6 7" id="KW-0694">RNA-binding</keyword>
<dbReference type="SMART" id="SM00955">
    <property type="entry name" value="RNB"/>
    <property type="match status" value="1"/>
</dbReference>
<dbReference type="InterPro" id="IPR040476">
    <property type="entry name" value="CSD2"/>
</dbReference>
<proteinExistence type="inferred from homology"/>
<dbReference type="SMART" id="SM00316">
    <property type="entry name" value="S1"/>
    <property type="match status" value="1"/>
</dbReference>
<name>A0A286RBU7_9BACT</name>
<protein>
    <recommendedName>
        <fullName evidence="7">Ribonuclease R</fullName>
        <shortName evidence="7">RNase R</shortName>
        <ecNumber evidence="7">3.1.13.1</ecNumber>
    </recommendedName>
</protein>
<evidence type="ECO:0000256" key="3">
    <source>
        <dbReference type="ARBA" id="ARBA00022722"/>
    </source>
</evidence>
<dbReference type="HAMAP" id="MF_01895">
    <property type="entry name" value="RNase_R"/>
    <property type="match status" value="1"/>
</dbReference>
<dbReference type="PANTHER" id="PTHR23355">
    <property type="entry name" value="RIBONUCLEASE"/>
    <property type="match status" value="1"/>
</dbReference>
<dbReference type="InterPro" id="IPR012340">
    <property type="entry name" value="NA-bd_OB-fold"/>
</dbReference>
<dbReference type="RefSeq" id="WP_095414044.1">
    <property type="nucleotide sequence ID" value="NZ_CP018477.1"/>
</dbReference>
<dbReference type="InterPro" id="IPR003029">
    <property type="entry name" value="S1_domain"/>
</dbReference>
<dbReference type="CDD" id="cd04471">
    <property type="entry name" value="S1_RNase_R"/>
    <property type="match status" value="1"/>
</dbReference>
<comment type="function">
    <text evidence="7">3'-5' exoribonuclease that releases 5'-nucleoside monophosphates and is involved in maturation of structured RNAs.</text>
</comment>
<dbReference type="NCBIfam" id="TIGR00358">
    <property type="entry name" value="3_prime_RNase"/>
    <property type="match status" value="1"/>
</dbReference>
<evidence type="ECO:0000256" key="2">
    <source>
        <dbReference type="ARBA" id="ARBA00022490"/>
    </source>
</evidence>
<evidence type="ECO:0000313" key="11">
    <source>
        <dbReference type="Proteomes" id="UP000215086"/>
    </source>
</evidence>
<comment type="similarity">
    <text evidence="7">Belongs to the RNR ribonuclease family. RNase R subfamily.</text>
</comment>
<dbReference type="SUPFAM" id="SSF50249">
    <property type="entry name" value="Nucleic acid-binding proteins"/>
    <property type="match status" value="3"/>
</dbReference>
<dbReference type="NCBIfam" id="TIGR02063">
    <property type="entry name" value="RNase_R"/>
    <property type="match status" value="1"/>
</dbReference>
<evidence type="ECO:0000256" key="7">
    <source>
        <dbReference type="HAMAP-Rule" id="MF_01895"/>
    </source>
</evidence>
<evidence type="ECO:0000313" key="10">
    <source>
        <dbReference type="EMBL" id="ASV73441.1"/>
    </source>
</evidence>